<dbReference type="VEuPathDB" id="FungiDB:MELLADRAFT_61945"/>
<feature type="signal peptide" evidence="1">
    <location>
        <begin position="1"/>
        <end position="19"/>
    </location>
</feature>
<proteinExistence type="predicted"/>
<accession>F4RH81</accession>
<keyword evidence="3" id="KW-1185">Reference proteome</keyword>
<evidence type="ECO:0000313" key="2">
    <source>
        <dbReference type="EMBL" id="EGG08374.1"/>
    </source>
</evidence>
<dbReference type="OrthoDB" id="10297351at2759"/>
<dbReference type="GeneID" id="18929813"/>
<dbReference type="KEGG" id="mlr:MELLADRAFT_61945"/>
<dbReference type="EMBL" id="GL883101">
    <property type="protein sequence ID" value="EGG08374.1"/>
    <property type="molecule type" value="Genomic_DNA"/>
</dbReference>
<keyword evidence="1" id="KW-0732">Signal</keyword>
<dbReference type="HOGENOM" id="CLU_1619410_0_0_1"/>
<dbReference type="Proteomes" id="UP000001072">
    <property type="component" value="Unassembled WGS sequence"/>
</dbReference>
<dbReference type="InParanoid" id="F4RH81"/>
<reference evidence="3" key="1">
    <citation type="journal article" date="2011" name="Proc. Natl. Acad. Sci. U.S.A.">
        <title>Obligate biotrophy features unraveled by the genomic analysis of rust fungi.</title>
        <authorList>
            <person name="Duplessis S."/>
            <person name="Cuomo C.A."/>
            <person name="Lin Y.-C."/>
            <person name="Aerts A."/>
            <person name="Tisserant E."/>
            <person name="Veneault-Fourrey C."/>
            <person name="Joly D.L."/>
            <person name="Hacquard S."/>
            <person name="Amselem J."/>
            <person name="Cantarel B.L."/>
            <person name="Chiu R."/>
            <person name="Coutinho P.M."/>
            <person name="Feau N."/>
            <person name="Field M."/>
            <person name="Frey P."/>
            <person name="Gelhaye E."/>
            <person name="Goldberg J."/>
            <person name="Grabherr M.G."/>
            <person name="Kodira C.D."/>
            <person name="Kohler A."/>
            <person name="Kuees U."/>
            <person name="Lindquist E.A."/>
            <person name="Lucas S.M."/>
            <person name="Mago R."/>
            <person name="Mauceli E."/>
            <person name="Morin E."/>
            <person name="Murat C."/>
            <person name="Pangilinan J.L."/>
            <person name="Park R."/>
            <person name="Pearson M."/>
            <person name="Quesneville H."/>
            <person name="Rouhier N."/>
            <person name="Sakthikumar S."/>
            <person name="Salamov A.A."/>
            <person name="Schmutz J."/>
            <person name="Selles B."/>
            <person name="Shapiro H."/>
            <person name="Tanguay P."/>
            <person name="Tuskan G.A."/>
            <person name="Henrissat B."/>
            <person name="Van de Peer Y."/>
            <person name="Rouze P."/>
            <person name="Ellis J.G."/>
            <person name="Dodds P.N."/>
            <person name="Schein J.E."/>
            <person name="Zhong S."/>
            <person name="Hamelin R.C."/>
            <person name="Grigoriev I.V."/>
            <person name="Szabo L.J."/>
            <person name="Martin F."/>
        </authorList>
    </citation>
    <scope>NUCLEOTIDE SEQUENCE [LARGE SCALE GENOMIC DNA]</scope>
    <source>
        <strain evidence="3">98AG31 / pathotype 3-4-7</strain>
    </source>
</reference>
<gene>
    <name evidence="2" type="ORF">MELLADRAFT_61945</name>
</gene>
<feature type="chain" id="PRO_5003321601" evidence="1">
    <location>
        <begin position="20"/>
        <end position="165"/>
    </location>
</feature>
<name>F4RH81_MELLP</name>
<protein>
    <submittedName>
        <fullName evidence="2">Secreted protein</fullName>
    </submittedName>
</protein>
<evidence type="ECO:0000313" key="3">
    <source>
        <dbReference type="Proteomes" id="UP000001072"/>
    </source>
</evidence>
<evidence type="ECO:0000256" key="1">
    <source>
        <dbReference type="SAM" id="SignalP"/>
    </source>
</evidence>
<dbReference type="RefSeq" id="XP_007408572.1">
    <property type="nucleotide sequence ID" value="XM_007408510.1"/>
</dbReference>
<sequence>MFVPRFCALLFLISNMIKAEEDTKMMISLKYRWDEGDSHFAGKVNIDWDRTGTCDHRVFKSNRDSCNPAVAKLEPFSNTTMDCINQVNDHLYNKGKRGKCTAKRNLQFRIDQINKDKFFLIEIDNICCDHRCKITDLPEITCNAGPPGQVIHVNGHYIAECKNGK</sequence>
<dbReference type="AlphaFoldDB" id="F4RH81"/>
<organism evidence="3">
    <name type="scientific">Melampsora larici-populina (strain 98AG31 / pathotype 3-4-7)</name>
    <name type="common">Poplar leaf rust fungus</name>
    <dbReference type="NCBI Taxonomy" id="747676"/>
    <lineage>
        <taxon>Eukaryota</taxon>
        <taxon>Fungi</taxon>
        <taxon>Dikarya</taxon>
        <taxon>Basidiomycota</taxon>
        <taxon>Pucciniomycotina</taxon>
        <taxon>Pucciniomycetes</taxon>
        <taxon>Pucciniales</taxon>
        <taxon>Melampsoraceae</taxon>
        <taxon>Melampsora</taxon>
    </lineage>
</organism>